<evidence type="ECO:0000259" key="7">
    <source>
        <dbReference type="SMART" id="SM00244"/>
    </source>
</evidence>
<evidence type="ECO:0000313" key="8">
    <source>
        <dbReference type="EMBL" id="HEC68122.1"/>
    </source>
</evidence>
<reference evidence="8" key="1">
    <citation type="journal article" date="2020" name="mSystems">
        <title>Genome- and Community-Level Interaction Insights into Carbon Utilization and Element Cycling Functions of Hydrothermarchaeota in Hydrothermal Sediment.</title>
        <authorList>
            <person name="Zhou Z."/>
            <person name="Liu Y."/>
            <person name="Xu W."/>
            <person name="Pan J."/>
            <person name="Luo Z.H."/>
            <person name="Li M."/>
        </authorList>
    </citation>
    <scope>NUCLEOTIDE SEQUENCE [LARGE SCALE GENOMIC DNA]</scope>
    <source>
        <strain evidence="8">HyVt-389</strain>
    </source>
</reference>
<evidence type="ECO:0000256" key="4">
    <source>
        <dbReference type="ARBA" id="ARBA00022989"/>
    </source>
</evidence>
<name>A0A7C1VNX9_DESA2</name>
<dbReference type="Pfam" id="PF01145">
    <property type="entry name" value="Band_7"/>
    <property type="match status" value="1"/>
</dbReference>
<gene>
    <name evidence="8" type="primary">hflK</name>
    <name evidence="8" type="ORF">ENI35_04855</name>
</gene>
<organism evidence="8">
    <name type="scientific">Desulfofervidus auxilii</name>
    <dbReference type="NCBI Taxonomy" id="1621989"/>
    <lineage>
        <taxon>Bacteria</taxon>
        <taxon>Pseudomonadati</taxon>
        <taxon>Thermodesulfobacteriota</taxon>
        <taxon>Candidatus Desulfofervidia</taxon>
        <taxon>Candidatus Desulfofervidales</taxon>
        <taxon>Candidatus Desulfofervidaceae</taxon>
        <taxon>Candidatus Desulfofervidus</taxon>
    </lineage>
</organism>
<comment type="function">
    <text evidence="6">HflC and HflK could encode or regulate a protease.</text>
</comment>
<feature type="transmembrane region" description="Helical" evidence="6">
    <location>
        <begin position="36"/>
        <end position="55"/>
    </location>
</feature>
<dbReference type="GO" id="GO:0016020">
    <property type="term" value="C:membrane"/>
    <property type="evidence" value="ECO:0007669"/>
    <property type="project" value="UniProtKB-SubCell"/>
</dbReference>
<protein>
    <recommendedName>
        <fullName evidence="6">Protein HflK</fullName>
    </recommendedName>
</protein>
<dbReference type="EMBL" id="DRIH01000166">
    <property type="protein sequence ID" value="HEC68122.1"/>
    <property type="molecule type" value="Genomic_DNA"/>
</dbReference>
<accession>A0A7C1VNX9</accession>
<proteinExistence type="inferred from homology"/>
<dbReference type="CDD" id="cd03404">
    <property type="entry name" value="SPFH_HflK"/>
    <property type="match status" value="1"/>
</dbReference>
<dbReference type="NCBIfam" id="TIGR01933">
    <property type="entry name" value="hflK"/>
    <property type="match status" value="1"/>
</dbReference>
<dbReference type="SUPFAM" id="SSF117892">
    <property type="entry name" value="Band 7/SPFH domain"/>
    <property type="match status" value="1"/>
</dbReference>
<dbReference type="GO" id="GO:0008233">
    <property type="term" value="F:peptidase activity"/>
    <property type="evidence" value="ECO:0007669"/>
    <property type="project" value="UniProtKB-KW"/>
</dbReference>
<dbReference type="PANTHER" id="PTHR43327">
    <property type="entry name" value="STOMATIN-LIKE PROTEIN 2, MITOCHONDRIAL"/>
    <property type="match status" value="1"/>
</dbReference>
<feature type="domain" description="Band 7" evidence="7">
    <location>
        <begin position="50"/>
        <end position="229"/>
    </location>
</feature>
<keyword evidence="8" id="KW-0645">Protease</keyword>
<evidence type="ECO:0000256" key="3">
    <source>
        <dbReference type="ARBA" id="ARBA00022692"/>
    </source>
</evidence>
<dbReference type="Gene3D" id="3.30.479.30">
    <property type="entry name" value="Band 7 domain"/>
    <property type="match status" value="1"/>
</dbReference>
<comment type="similarity">
    <text evidence="2 6">Belongs to the band 7/mec-2 family. HflK subfamily.</text>
</comment>
<evidence type="ECO:0000256" key="2">
    <source>
        <dbReference type="ARBA" id="ARBA00006971"/>
    </source>
</evidence>
<dbReference type="Proteomes" id="UP000885738">
    <property type="component" value="Unassembled WGS sequence"/>
</dbReference>
<keyword evidence="8" id="KW-0378">Hydrolase</keyword>
<evidence type="ECO:0000256" key="6">
    <source>
        <dbReference type="RuleBase" id="RU364113"/>
    </source>
</evidence>
<dbReference type="SMART" id="SM00244">
    <property type="entry name" value="PHB"/>
    <property type="match status" value="1"/>
</dbReference>
<dbReference type="InterPro" id="IPR001107">
    <property type="entry name" value="Band_7"/>
</dbReference>
<comment type="caution">
    <text evidence="8">The sequence shown here is derived from an EMBL/GenBank/DDBJ whole genome shotgun (WGS) entry which is preliminary data.</text>
</comment>
<keyword evidence="4 6" id="KW-1133">Transmembrane helix</keyword>
<keyword evidence="3 6" id="KW-0812">Transmembrane</keyword>
<dbReference type="InterPro" id="IPR050710">
    <property type="entry name" value="Band7/mec-2_domain"/>
</dbReference>
<comment type="subcellular location">
    <subcellularLocation>
        <location evidence="1">Membrane</location>
        <topology evidence="1">Single-pass membrane protein</topology>
    </subcellularLocation>
</comment>
<comment type="subunit">
    <text evidence="6">HflC and HflK may interact to form a multimeric complex.</text>
</comment>
<dbReference type="AlphaFoldDB" id="A0A7C1VNX9"/>
<evidence type="ECO:0000256" key="5">
    <source>
        <dbReference type="ARBA" id="ARBA00023136"/>
    </source>
</evidence>
<dbReference type="GO" id="GO:0006508">
    <property type="term" value="P:proteolysis"/>
    <property type="evidence" value="ECO:0007669"/>
    <property type="project" value="UniProtKB-KW"/>
</dbReference>
<sequence length="350" mass="39983">MPFDWEEYQAKKEVKIPEVVKQWEAKWKKFKQSMRWPVLFIILVILWLASGIYIVSPSQVGIVKRFGKMVRTTPPGPHYHLPYPIETVIKPQVTKVRRLEIGFRTISAGPPAQYRTIPEESLMLTGDENIVSVEFIVQYKVKDPVHYLFNVKDIPKTVKDAAEASMRETVGKTPIDEVLTIGKFRIQQETKALLQSILDNYQAGISIVAVQLQDVHPPQAVVKAFKDVASAKEDKSKFINEAQAYRNDILPQAKGKAAQIINEAMAYKETRIKRAEGEMQRFLSRLKAYKQAPKIIRSQVYLDTMEKILAQTREIIVPEKVEKIILPLNQPSQTLPSMEGRKTSLTTRGK</sequence>
<evidence type="ECO:0000256" key="1">
    <source>
        <dbReference type="ARBA" id="ARBA00004167"/>
    </source>
</evidence>
<dbReference type="PANTHER" id="PTHR43327:SF2">
    <property type="entry name" value="MODULATOR OF FTSH PROTEASE HFLK"/>
    <property type="match status" value="1"/>
</dbReference>
<keyword evidence="5 6" id="KW-0472">Membrane</keyword>
<dbReference type="InterPro" id="IPR010201">
    <property type="entry name" value="HflK"/>
</dbReference>
<dbReference type="InterPro" id="IPR036013">
    <property type="entry name" value="Band_7/SPFH_dom_sf"/>
</dbReference>